<dbReference type="AlphaFoldDB" id="A0A382Z285"/>
<feature type="transmembrane region" description="Helical" evidence="1">
    <location>
        <begin position="72"/>
        <end position="93"/>
    </location>
</feature>
<feature type="non-terminal residue" evidence="2">
    <location>
        <position position="203"/>
    </location>
</feature>
<feature type="non-terminal residue" evidence="2">
    <location>
        <position position="1"/>
    </location>
</feature>
<sequence length="203" mass="22751">VESVTSSETLIAESVESAPYNEYAFKAVFAGLCCLAAGIFTSVSICAGYHCLLLIPGLWLVWREVKIGKLQAIPHSAWALLILVGVMAFSNLLNWEHMEQPLRNTFKLKYFLFGIIGFFGIRWLLIHNQVERWVKPITSIFFLSIIASVSYALFGSMTGYDLKTGLVYDSWRQGGLTGTMRFGYGMGMVLPLLLGLLLRRHEC</sequence>
<reference evidence="2" key="1">
    <citation type="submission" date="2018-05" db="EMBL/GenBank/DDBJ databases">
        <authorList>
            <person name="Lanie J.A."/>
            <person name="Ng W.-L."/>
            <person name="Kazmierczak K.M."/>
            <person name="Andrzejewski T.M."/>
            <person name="Davidsen T.M."/>
            <person name="Wayne K.J."/>
            <person name="Tettelin H."/>
            <person name="Glass J.I."/>
            <person name="Rusch D."/>
            <person name="Podicherti R."/>
            <person name="Tsui H.-C.T."/>
            <person name="Winkler M.E."/>
        </authorList>
    </citation>
    <scope>NUCLEOTIDE SEQUENCE</scope>
</reference>
<feature type="transmembrane region" description="Helical" evidence="1">
    <location>
        <begin position="27"/>
        <end position="60"/>
    </location>
</feature>
<evidence type="ECO:0000256" key="1">
    <source>
        <dbReference type="SAM" id="Phobius"/>
    </source>
</evidence>
<accession>A0A382Z285</accession>
<name>A0A382Z285_9ZZZZ</name>
<organism evidence="2">
    <name type="scientific">marine metagenome</name>
    <dbReference type="NCBI Taxonomy" id="408172"/>
    <lineage>
        <taxon>unclassified sequences</taxon>
        <taxon>metagenomes</taxon>
        <taxon>ecological metagenomes</taxon>
    </lineage>
</organism>
<keyword evidence="1" id="KW-1133">Transmembrane helix</keyword>
<evidence type="ECO:0000313" key="2">
    <source>
        <dbReference type="EMBL" id="SVD88848.1"/>
    </source>
</evidence>
<feature type="transmembrane region" description="Helical" evidence="1">
    <location>
        <begin position="137"/>
        <end position="160"/>
    </location>
</feature>
<feature type="transmembrane region" description="Helical" evidence="1">
    <location>
        <begin position="180"/>
        <end position="198"/>
    </location>
</feature>
<proteinExistence type="predicted"/>
<keyword evidence="1" id="KW-0472">Membrane</keyword>
<gene>
    <name evidence="2" type="ORF">METZ01_LOCUS441702</name>
</gene>
<dbReference type="EMBL" id="UINC01179922">
    <property type="protein sequence ID" value="SVD88848.1"/>
    <property type="molecule type" value="Genomic_DNA"/>
</dbReference>
<keyword evidence="1" id="KW-0812">Transmembrane</keyword>
<protein>
    <submittedName>
        <fullName evidence="2">Uncharacterized protein</fullName>
    </submittedName>
</protein>
<feature type="transmembrane region" description="Helical" evidence="1">
    <location>
        <begin position="108"/>
        <end position="125"/>
    </location>
</feature>